<feature type="domain" description="RelA/SpoT" evidence="1">
    <location>
        <begin position="42"/>
        <end position="166"/>
    </location>
</feature>
<proteinExistence type="predicted"/>
<dbReference type="GO" id="GO:0015969">
    <property type="term" value="P:guanosine tetraphosphate metabolic process"/>
    <property type="evidence" value="ECO:0007669"/>
    <property type="project" value="InterPro"/>
</dbReference>
<dbReference type="PANTHER" id="PTHR41773">
    <property type="entry name" value="GTP PYROPHOSPHATASE-RELATED"/>
    <property type="match status" value="1"/>
</dbReference>
<dbReference type="AlphaFoldDB" id="A0AAU6U0A2"/>
<reference evidence="2" key="1">
    <citation type="submission" date="2022-03" db="EMBL/GenBank/DDBJ databases">
        <title>Sea Food Isolates.</title>
        <authorList>
            <person name="Li c."/>
        </authorList>
    </citation>
    <scope>NUCLEOTIDE SEQUENCE</scope>
    <source>
        <strain evidence="2">19GA11TI05</strain>
    </source>
</reference>
<dbReference type="SUPFAM" id="SSF81301">
    <property type="entry name" value="Nucleotidyltransferase"/>
    <property type="match status" value="1"/>
</dbReference>
<dbReference type="CDD" id="cd05399">
    <property type="entry name" value="NT_Rel-Spo_like"/>
    <property type="match status" value="1"/>
</dbReference>
<dbReference type="SMART" id="SM00954">
    <property type="entry name" value="RelA_SpoT"/>
    <property type="match status" value="1"/>
</dbReference>
<dbReference type="PANTHER" id="PTHR41773:SF1">
    <property type="entry name" value="RELA_SPOT DOMAIN-CONTAINING PROTEIN"/>
    <property type="match status" value="1"/>
</dbReference>
<dbReference type="Pfam" id="PF04607">
    <property type="entry name" value="RelA_SpoT"/>
    <property type="match status" value="1"/>
</dbReference>
<dbReference type="EMBL" id="CP095362">
    <property type="protein sequence ID" value="XAG67091.1"/>
    <property type="molecule type" value="Genomic_DNA"/>
</dbReference>
<dbReference type="Gene3D" id="1.10.287.860">
    <property type="entry name" value="Nucleotidyltransferase"/>
    <property type="match status" value="1"/>
</dbReference>
<sequence>MSDLTEDYKNSKHLYESLLIQARHTITSLLRNTDIEIFSIESRLKDESSFKEKLQRKSGYKVLSDIEDLCGLRIICYYESDLENLEKLLSENFTVLSSSDKKQETDVDKFGYSSNHFIVKFKDDWLNIPMYNTLEGLKFEIQIRTMLMHTWAAISHTVLYKHESDAPRHMRRTFSQLSALIELADEQFSRIKEMKLDYINNISSSDENYSNLELNSDTLLSLINNYFPDRDVIKDNLTELLADIKNYDTLVKPFEEKIKACINYLPELEKDIASLFNISPPIWTAHGMCFAVLALTNPQKLMKLMDNNSELDLNMHEIYQSYVDKINYTA</sequence>
<gene>
    <name evidence="2" type="ORF">MRM81_08775</name>
</gene>
<protein>
    <submittedName>
        <fullName evidence="2">(P)ppGpp synthetase</fullName>
    </submittedName>
</protein>
<dbReference type="Gene3D" id="3.30.460.10">
    <property type="entry name" value="Beta Polymerase, domain 2"/>
    <property type="match status" value="1"/>
</dbReference>
<name>A0AAU6U0A2_UNCXX</name>
<accession>A0AAU6U0A2</accession>
<dbReference type="InterPro" id="IPR043519">
    <property type="entry name" value="NT_sf"/>
</dbReference>
<organism evidence="2">
    <name type="scientific">bacterium 19GA11TI05</name>
    <dbReference type="NCBI Taxonomy" id="2920688"/>
    <lineage>
        <taxon>Bacteria</taxon>
    </lineage>
</organism>
<dbReference type="InterPro" id="IPR007685">
    <property type="entry name" value="RelA_SpoT"/>
</dbReference>
<evidence type="ECO:0000313" key="2">
    <source>
        <dbReference type="EMBL" id="XAG67091.1"/>
    </source>
</evidence>
<evidence type="ECO:0000259" key="1">
    <source>
        <dbReference type="SMART" id="SM00954"/>
    </source>
</evidence>